<dbReference type="PANTHER" id="PTHR31033">
    <property type="entry name" value="PROTEIN, PUTATIVE-RELATED"/>
    <property type="match status" value="1"/>
</dbReference>
<dbReference type="Gramene" id="EER91853">
    <property type="protein sequence ID" value="EER91853"/>
    <property type="gene ID" value="SORBI_3001G281400"/>
</dbReference>
<name>A0A921S240_SORBI</name>
<dbReference type="KEGG" id="sbi:8086277"/>
<protein>
    <submittedName>
        <fullName evidence="2">Uncharacterized protein</fullName>
    </submittedName>
</protein>
<comment type="caution">
    <text evidence="2">The sequence shown here is derived from an EMBL/GenBank/DDBJ whole genome shotgun (WGS) entry which is preliminary data.</text>
</comment>
<evidence type="ECO:0000313" key="3">
    <source>
        <dbReference type="Proteomes" id="UP000807115"/>
    </source>
</evidence>
<gene>
    <name evidence="2" type="ORF">BDA96_01G305400</name>
</gene>
<reference evidence="2" key="2">
    <citation type="submission" date="2020-10" db="EMBL/GenBank/DDBJ databases">
        <authorList>
            <person name="Cooper E.A."/>
            <person name="Brenton Z.W."/>
            <person name="Flinn B.S."/>
            <person name="Jenkins J."/>
            <person name="Shu S."/>
            <person name="Flowers D."/>
            <person name="Luo F."/>
            <person name="Wang Y."/>
            <person name="Xia P."/>
            <person name="Barry K."/>
            <person name="Daum C."/>
            <person name="Lipzen A."/>
            <person name="Yoshinaga Y."/>
            <person name="Schmutz J."/>
            <person name="Saski C."/>
            <person name="Vermerris W."/>
            <person name="Kresovich S."/>
        </authorList>
    </citation>
    <scope>NUCLEOTIDE SEQUENCE</scope>
</reference>
<evidence type="ECO:0000256" key="1">
    <source>
        <dbReference type="SAM" id="MobiDB-lite"/>
    </source>
</evidence>
<evidence type="ECO:0000313" key="2">
    <source>
        <dbReference type="EMBL" id="KAG0550039.1"/>
    </source>
</evidence>
<dbReference type="PANTHER" id="PTHR31033:SF34">
    <property type="entry name" value="EXPRESSED PROTEIN"/>
    <property type="match status" value="1"/>
</dbReference>
<sequence>MDSAFRRALNEPMCLEETVVQQGIERCPFLRNINEPTSFSFSSVNFPVPARGAKGPIFEDGPNFDMAFRVFHGRDGVVPLSEGSLAQIEKPLPKPNPEFNPLAAKAATISLSAFGGFFSFGDFSNKHNKKNSNKKNPNNLPQNKGQSKSNNHEALSNEWLETGQCPLARSYRALSGVVPLVAKMMTPPAGMKLKCPPAVVAARAAISRTAFAKGLRPQPLPTKVLVIALLGMAVNVPLGIWREHTQKFSPQWFAAVHAAVPFIGMLRKSVLMPKAAMALTIAASILGQTIGSRAERIRLKRTAAAKLAREGHDAAADCIKAPMSVKSGNHSLRVESTVVAGAPAVLVPAVAAFN</sequence>
<proteinExistence type="predicted"/>
<feature type="region of interest" description="Disordered" evidence="1">
    <location>
        <begin position="126"/>
        <end position="152"/>
    </location>
</feature>
<organism evidence="2 3">
    <name type="scientific">Sorghum bicolor</name>
    <name type="common">Sorghum</name>
    <name type="synonym">Sorghum vulgare</name>
    <dbReference type="NCBI Taxonomy" id="4558"/>
    <lineage>
        <taxon>Eukaryota</taxon>
        <taxon>Viridiplantae</taxon>
        <taxon>Streptophyta</taxon>
        <taxon>Embryophyta</taxon>
        <taxon>Tracheophyta</taxon>
        <taxon>Spermatophyta</taxon>
        <taxon>Magnoliopsida</taxon>
        <taxon>Liliopsida</taxon>
        <taxon>Poales</taxon>
        <taxon>Poaceae</taxon>
        <taxon>PACMAD clade</taxon>
        <taxon>Panicoideae</taxon>
        <taxon>Andropogonodae</taxon>
        <taxon>Andropogoneae</taxon>
        <taxon>Sorghinae</taxon>
        <taxon>Sorghum</taxon>
    </lineage>
</organism>
<dbReference type="Proteomes" id="UP000807115">
    <property type="component" value="Chromosome 1"/>
</dbReference>
<reference evidence="2" key="1">
    <citation type="journal article" date="2019" name="BMC Genomics">
        <title>A new reference genome for Sorghum bicolor reveals high levels of sequence similarity between sweet and grain genotypes: implications for the genetics of sugar metabolism.</title>
        <authorList>
            <person name="Cooper E.A."/>
            <person name="Brenton Z.W."/>
            <person name="Flinn B.S."/>
            <person name="Jenkins J."/>
            <person name="Shu S."/>
            <person name="Flowers D."/>
            <person name="Luo F."/>
            <person name="Wang Y."/>
            <person name="Xia P."/>
            <person name="Barry K."/>
            <person name="Daum C."/>
            <person name="Lipzen A."/>
            <person name="Yoshinaga Y."/>
            <person name="Schmutz J."/>
            <person name="Saski C."/>
            <person name="Vermerris W."/>
            <person name="Kresovich S."/>
        </authorList>
    </citation>
    <scope>NUCLEOTIDE SEQUENCE</scope>
</reference>
<dbReference type="OMA" id="FEDGPDF"/>
<dbReference type="EMBL" id="CM027680">
    <property type="protein sequence ID" value="KAG0550039.1"/>
    <property type="molecule type" value="Genomic_DNA"/>
</dbReference>
<dbReference type="OrthoDB" id="2018137at2759"/>
<feature type="compositionally biased region" description="Low complexity" evidence="1">
    <location>
        <begin position="134"/>
        <end position="144"/>
    </location>
</feature>
<dbReference type="AlphaFoldDB" id="A0A921S240"/>
<accession>A0A921S240</accession>